<proteinExistence type="predicted"/>
<keyword evidence="2" id="KW-1185">Reference proteome</keyword>
<sequence>MFGVSFSSDNGLIVEFVYAISETPLCVLIETSSSSLLLLLIFRINSLWRPEEVISADVGSACEFRIFVKVKGEEVAVTGFIVIDGSRIGEDTGIWVEQRAGGTSGSTDNSVDAHSDVIALLEMDCLNCLL</sequence>
<name>A0A3S5BT23_9PLAT</name>
<evidence type="ECO:0000313" key="1">
    <source>
        <dbReference type="EMBL" id="VEL17043.1"/>
    </source>
</evidence>
<evidence type="ECO:0000313" key="2">
    <source>
        <dbReference type="Proteomes" id="UP000784294"/>
    </source>
</evidence>
<accession>A0A3S5BT23</accession>
<dbReference type="AlphaFoldDB" id="A0A3S5BT23"/>
<comment type="caution">
    <text evidence="1">The sequence shown here is derived from an EMBL/GenBank/DDBJ whole genome shotgun (WGS) entry which is preliminary data.</text>
</comment>
<dbReference type="Proteomes" id="UP000784294">
    <property type="component" value="Unassembled WGS sequence"/>
</dbReference>
<organism evidence="1 2">
    <name type="scientific">Protopolystoma xenopodis</name>
    <dbReference type="NCBI Taxonomy" id="117903"/>
    <lineage>
        <taxon>Eukaryota</taxon>
        <taxon>Metazoa</taxon>
        <taxon>Spiralia</taxon>
        <taxon>Lophotrochozoa</taxon>
        <taxon>Platyhelminthes</taxon>
        <taxon>Monogenea</taxon>
        <taxon>Polyopisthocotylea</taxon>
        <taxon>Polystomatidea</taxon>
        <taxon>Polystomatidae</taxon>
        <taxon>Protopolystoma</taxon>
    </lineage>
</organism>
<dbReference type="EMBL" id="CAAALY010030852">
    <property type="protein sequence ID" value="VEL17043.1"/>
    <property type="molecule type" value="Genomic_DNA"/>
</dbReference>
<reference evidence="1" key="1">
    <citation type="submission" date="2018-11" db="EMBL/GenBank/DDBJ databases">
        <authorList>
            <consortium name="Pathogen Informatics"/>
        </authorList>
    </citation>
    <scope>NUCLEOTIDE SEQUENCE</scope>
</reference>
<gene>
    <name evidence="1" type="ORF">PXEA_LOCUS10483</name>
</gene>
<protein>
    <submittedName>
        <fullName evidence="1">Uncharacterized protein</fullName>
    </submittedName>
</protein>